<dbReference type="CDD" id="cd08421">
    <property type="entry name" value="PBP2_LTTR_like_1"/>
    <property type="match status" value="1"/>
</dbReference>
<evidence type="ECO:0000313" key="6">
    <source>
        <dbReference type="EMBL" id="MEN3067062.1"/>
    </source>
</evidence>
<gene>
    <name evidence="6" type="ORF">ABDB84_01155</name>
</gene>
<dbReference type="Pfam" id="PF00126">
    <property type="entry name" value="HTH_1"/>
    <property type="match status" value="1"/>
</dbReference>
<evidence type="ECO:0000313" key="7">
    <source>
        <dbReference type="Proteomes" id="UP001410394"/>
    </source>
</evidence>
<protein>
    <submittedName>
        <fullName evidence="6">LysR family transcriptional regulator</fullName>
    </submittedName>
</protein>
<organism evidence="6 7">
    <name type="scientific">Uliginosibacterium sediminicola</name>
    <dbReference type="NCBI Taxonomy" id="2024550"/>
    <lineage>
        <taxon>Bacteria</taxon>
        <taxon>Pseudomonadati</taxon>
        <taxon>Pseudomonadota</taxon>
        <taxon>Betaproteobacteria</taxon>
        <taxon>Rhodocyclales</taxon>
        <taxon>Zoogloeaceae</taxon>
        <taxon>Uliginosibacterium</taxon>
    </lineage>
</organism>
<dbReference type="PANTHER" id="PTHR30419">
    <property type="entry name" value="HTH-TYPE TRANSCRIPTIONAL REGULATOR YBHD"/>
    <property type="match status" value="1"/>
</dbReference>
<dbReference type="InterPro" id="IPR005119">
    <property type="entry name" value="LysR_subst-bd"/>
</dbReference>
<name>A0ABU9YTX9_9RHOO</name>
<comment type="caution">
    <text evidence="6">The sequence shown here is derived from an EMBL/GenBank/DDBJ whole genome shotgun (WGS) entry which is preliminary data.</text>
</comment>
<dbReference type="Gene3D" id="3.40.190.290">
    <property type="match status" value="1"/>
</dbReference>
<evidence type="ECO:0000256" key="1">
    <source>
        <dbReference type="ARBA" id="ARBA00009437"/>
    </source>
</evidence>
<dbReference type="PROSITE" id="PS50931">
    <property type="entry name" value="HTH_LYSR"/>
    <property type="match status" value="1"/>
</dbReference>
<dbReference type="RefSeq" id="WP_345917830.1">
    <property type="nucleotide sequence ID" value="NZ_JBDIVE010000001.1"/>
</dbReference>
<dbReference type="InterPro" id="IPR036388">
    <property type="entry name" value="WH-like_DNA-bd_sf"/>
</dbReference>
<dbReference type="Gene3D" id="1.10.10.10">
    <property type="entry name" value="Winged helix-like DNA-binding domain superfamily/Winged helix DNA-binding domain"/>
    <property type="match status" value="1"/>
</dbReference>
<dbReference type="EMBL" id="JBDIVE010000001">
    <property type="protein sequence ID" value="MEN3067062.1"/>
    <property type="molecule type" value="Genomic_DNA"/>
</dbReference>
<accession>A0ABU9YTX9</accession>
<feature type="domain" description="HTH lysR-type" evidence="5">
    <location>
        <begin position="48"/>
        <end position="105"/>
    </location>
</feature>
<sequence length="340" mass="36726">MQLRTAAAHAVINSFKQPFPAGKAEAAACARIGIPARPAHAMINPAHLDLQSLRLFLRIARLGSLTKAAEESSLTLSALSKRLSDLEKLIGMPLVMRKRRGISLTPAGADLERHARALDIQVRRLASDMSEYAKGAKGCVQVWANPAAVIQFLPDSLARFQADSPLIRIQLKEELSGQIATALRSGEADIGIFAANIDHSGLHTQAWRSDQLVALIPRDHPLARDTGALRFAELLDYDFVGLNAGSALLRQLEDAAEAAGSVLRLRIQVTSFEAVGRMVEAGLGLSVLPAGSLSQGGHRYHTRAIAEDWAERHLLIGLREGGQLQPEVARLFEHLTRPAA</sequence>
<dbReference type="InterPro" id="IPR000847">
    <property type="entry name" value="LysR_HTH_N"/>
</dbReference>
<dbReference type="InterPro" id="IPR050950">
    <property type="entry name" value="HTH-type_LysR_regulators"/>
</dbReference>
<reference evidence="6 7" key="1">
    <citation type="journal article" date="2018" name="Int. J. Syst. Evol. Microbiol.">
        <title>Uliginosibacterium sediminicola sp. nov., isolated from freshwater sediment.</title>
        <authorList>
            <person name="Hwang W.M."/>
            <person name="Kim S.M."/>
            <person name="Kang K."/>
            <person name="Ahn T.Y."/>
        </authorList>
    </citation>
    <scope>NUCLEOTIDE SEQUENCE [LARGE SCALE GENOMIC DNA]</scope>
    <source>
        <strain evidence="6 7">M1-21</strain>
    </source>
</reference>
<dbReference type="PANTHER" id="PTHR30419:SF2">
    <property type="entry name" value="LYSR FAMILY TRANSCRIPTIONAL REGULATOR"/>
    <property type="match status" value="1"/>
</dbReference>
<evidence type="ECO:0000256" key="3">
    <source>
        <dbReference type="ARBA" id="ARBA00023125"/>
    </source>
</evidence>
<proteinExistence type="inferred from homology"/>
<keyword evidence="3" id="KW-0238">DNA-binding</keyword>
<dbReference type="Proteomes" id="UP001410394">
    <property type="component" value="Unassembled WGS sequence"/>
</dbReference>
<dbReference type="SUPFAM" id="SSF46785">
    <property type="entry name" value="Winged helix' DNA-binding domain"/>
    <property type="match status" value="1"/>
</dbReference>
<evidence type="ECO:0000256" key="2">
    <source>
        <dbReference type="ARBA" id="ARBA00023015"/>
    </source>
</evidence>
<evidence type="ECO:0000256" key="4">
    <source>
        <dbReference type="ARBA" id="ARBA00023163"/>
    </source>
</evidence>
<keyword evidence="4" id="KW-0804">Transcription</keyword>
<dbReference type="InterPro" id="IPR036390">
    <property type="entry name" value="WH_DNA-bd_sf"/>
</dbReference>
<keyword evidence="7" id="KW-1185">Reference proteome</keyword>
<evidence type="ECO:0000259" key="5">
    <source>
        <dbReference type="PROSITE" id="PS50931"/>
    </source>
</evidence>
<dbReference type="Pfam" id="PF03466">
    <property type="entry name" value="LysR_substrate"/>
    <property type="match status" value="1"/>
</dbReference>
<dbReference type="SUPFAM" id="SSF53850">
    <property type="entry name" value="Periplasmic binding protein-like II"/>
    <property type="match status" value="1"/>
</dbReference>
<comment type="similarity">
    <text evidence="1">Belongs to the LysR transcriptional regulatory family.</text>
</comment>
<keyword evidence="2" id="KW-0805">Transcription regulation</keyword>